<evidence type="ECO:0000256" key="3">
    <source>
        <dbReference type="SAM" id="MobiDB-lite"/>
    </source>
</evidence>
<dbReference type="Gene3D" id="1.10.30.10">
    <property type="entry name" value="High mobility group box domain"/>
    <property type="match status" value="1"/>
</dbReference>
<dbReference type="InterPro" id="IPR036910">
    <property type="entry name" value="HMG_box_dom_sf"/>
</dbReference>
<keyword evidence="6" id="KW-1185">Reference proteome</keyword>
<proteinExistence type="predicted"/>
<evidence type="ECO:0000313" key="6">
    <source>
        <dbReference type="Proteomes" id="UP001642484"/>
    </source>
</evidence>
<dbReference type="EMBL" id="CAXAMN010000002">
    <property type="protein sequence ID" value="CAK8985640.1"/>
    <property type="molecule type" value="Genomic_DNA"/>
</dbReference>
<feature type="region of interest" description="Disordered" evidence="3">
    <location>
        <begin position="1"/>
        <end position="22"/>
    </location>
</feature>
<protein>
    <recommendedName>
        <fullName evidence="4">HMG box domain-containing protein</fullName>
    </recommendedName>
</protein>
<gene>
    <name evidence="5" type="ORF">CCMP2556_LOCUS206</name>
</gene>
<feature type="region of interest" description="Disordered" evidence="3">
    <location>
        <begin position="1980"/>
        <end position="2028"/>
    </location>
</feature>
<feature type="region of interest" description="Disordered" evidence="3">
    <location>
        <begin position="679"/>
        <end position="717"/>
    </location>
</feature>
<evidence type="ECO:0000313" key="5">
    <source>
        <dbReference type="EMBL" id="CAK8985640.1"/>
    </source>
</evidence>
<feature type="compositionally biased region" description="Low complexity" evidence="3">
    <location>
        <begin position="2010"/>
        <end position="2028"/>
    </location>
</feature>
<feature type="DNA-binding region" description="HMG box" evidence="1">
    <location>
        <begin position="720"/>
        <end position="787"/>
    </location>
</feature>
<dbReference type="InterPro" id="IPR009071">
    <property type="entry name" value="HMG_box_dom"/>
</dbReference>
<feature type="compositionally biased region" description="Basic and acidic residues" evidence="3">
    <location>
        <begin position="1219"/>
        <end position="1235"/>
    </location>
</feature>
<feature type="coiled-coil region" evidence="2">
    <location>
        <begin position="965"/>
        <end position="992"/>
    </location>
</feature>
<organism evidence="5 6">
    <name type="scientific">Durusdinium trenchii</name>
    <dbReference type="NCBI Taxonomy" id="1381693"/>
    <lineage>
        <taxon>Eukaryota</taxon>
        <taxon>Sar</taxon>
        <taxon>Alveolata</taxon>
        <taxon>Dinophyceae</taxon>
        <taxon>Suessiales</taxon>
        <taxon>Symbiodiniaceae</taxon>
        <taxon>Durusdinium</taxon>
    </lineage>
</organism>
<feature type="compositionally biased region" description="Polar residues" evidence="3">
    <location>
        <begin position="796"/>
        <end position="805"/>
    </location>
</feature>
<evidence type="ECO:0000259" key="4">
    <source>
        <dbReference type="PROSITE" id="PS50118"/>
    </source>
</evidence>
<evidence type="ECO:0000256" key="2">
    <source>
        <dbReference type="SAM" id="Coils"/>
    </source>
</evidence>
<sequence length="2028" mass="224953">MPLSDLWSEISSDEEKDPPSHPRFRACVAAAVARQRQRERKESETPKTWASLLQEGFFTHKLFYLPGYSKQQDYQKASSERARCCFSLIKYMINSIQRLFQDSSGRCKTVHHVVNSVIADDTDTRIRDSLQKSAVQTVCNTVQSLHVRYSQPGAKECWESLNIPTPMVVLAATKTGHIHSAMTAFSVVCANKVGQLMQNCGLSPAAAGTDSTPFRTEILTGDALKANAAAWRIEVKQLAEHNSQCSQCTMGVYCKCQVHQLNLIRKPMGAKSALDEILTFINGDTSQDILCHWCLVESGCCKDQEESLNRLIRLLVPFFTRGFPVPLLSRFKHYGLASSYVKVGTTLCKILPQTLQRMKGSGASISAELSSMIDTLLADTGMSSSGGSLNEEDFQVLLGGLMEADMQYSLQNSVRKNMMIKAFGQEDFPTHTVIMDCLLQPIETGINTLFSRTKILHQLSNLGTAHPSFADLCQKSRSKFLRIVDGSLGQELMVGYLSILEKGLAESIEFGLDIKDSPKLLKLAYDLVIVGVTDTWRRLVLDFKSAPFSLFGLVGLTPQQFLLQWEALHKKFASCNACVDNAFTGLLLSQFPMSKFDGPAAAADSFCQEVQQLLLDVATFAPLSSDLVEIKHGGVQWAVSRRGRQQVRAPKAAREITLLQACLKQFLWAQSHVADETMPSKATASGILKMSGDPQKKRQRTSQETPAEKQARTSLATKRKVRALSAWNVFQQEQMQQSSQSLTPDEYRVFVKEVSQKWRQLSAEERQPYQIEAEHQQQLRNKLAETPLAPKADSASVGNSDINQSQKDRQDLEDKVGTGALRLSAIDITTSDETIQQFLDQAMHTTPGSTELRSDCLLDQCSPDHCEKKAGLESKMAWALYYQLAELKVKPGTLLSLHSSSTSESYAYILGVTQKKPLLQILVEVTFEGNGDIMLKCVDSVPQVATSHQIFASLVKSCDQRVDVQAGEEASAKQLEQDIKKYDQAKADLADQYKGDSWSIPVAGSILTAVLAGALPGPNNKPALCLVPSPSTLEPQPGPAWPWLEEEVSESQEGSESESNQTWELWDSELSDVENESCAPDPRPTVKQFDCYIVRDTGTFCRQCHREFQLRSCNFLWFNEFYHQDCFMTRVTQEGMENEALMELSDFQAGALPELQPPINSVIHLLIEMTEPTQELPGLDGINALGAPTANANSDANTLADTQVAPHVAQSRVKRVEHVDSADAGATHEKNKAAQEEEDKALGNVVEEEEEAKGKGTDTAVAKADSFISFVNSLEPLAVWQGTVKASDIDAKSSKAVEVMNQLALAGGKDQKAEALSVKLSDTIKQTCNLVDYLTGLQNKLQNLQTRATQPSERHSPMTMEPEERKYFNHLPKNVAHAILTDFGRAATEEEGDENLQAEHGLSPKILHDLQKFLACSYALFHSQGKALDQKILQDLQAVAPMSTRFSPRCNLLFRTNNRLRTSPCKNRRSVGQVSVVCDVTLLIEVQKFSSIHSDMFFARTLWGEVTDLAKLAITDSKVLEESLSLADKVQNLVTELGNGSSETTSWDTICKMIFQCAPAHSCCDACGKSDKEGAAEAFEKLKSAMDGLLPLLDSSTLEPMIKDFEKHISDFWLCTEPKELKLPCQNNPAAMLCLWKVASRGMACSKVLQKDPAYHAALAGVAKTFLMHGQYEQPSLQQACSFASDMQKELLSCQKLEGLPRWVRESRLAMERFTMSVTLHAKEMWKEMISSSGVEHTISKIEEDKLDMPPELGKCFSVLKQGKLISELKEEPGDSMIQNVKNMFTLASLEIENIRYFFPEVFKIVETYSNQVRAATTKNLNDIGDCIKQGQKLFEPLRPDFQDSLIGLKWQSNVRPIVDCVTHWKMDPILPLLTESGTSKIFKDMADWRYDALPHLDLLKVILSWKTSRNSGEEIMSMELRQIGALSCACGLAAEAVVNAEKYDDQLKTSRKIAQYISTHFGLSKEDLPETLRLKFEEFATKGKETHEEPPKGNDATAAPKKRAQTRSPATTAPKKAAKAANGGKKK</sequence>
<keyword evidence="1" id="KW-0539">Nucleus</keyword>
<keyword evidence="1" id="KW-0238">DNA-binding</keyword>
<feature type="compositionally biased region" description="Basic and acidic residues" evidence="3">
    <location>
        <begin position="1980"/>
        <end position="1993"/>
    </location>
</feature>
<accession>A0ABP0H9Y6</accession>
<dbReference type="SUPFAM" id="SSF47095">
    <property type="entry name" value="HMG-box"/>
    <property type="match status" value="1"/>
</dbReference>
<dbReference type="Proteomes" id="UP001642484">
    <property type="component" value="Unassembled WGS sequence"/>
</dbReference>
<evidence type="ECO:0000256" key="1">
    <source>
        <dbReference type="PROSITE-ProRule" id="PRU00267"/>
    </source>
</evidence>
<feature type="region of interest" description="Disordered" evidence="3">
    <location>
        <begin position="790"/>
        <end position="812"/>
    </location>
</feature>
<dbReference type="PROSITE" id="PS50118">
    <property type="entry name" value="HMG_BOX_2"/>
    <property type="match status" value="1"/>
</dbReference>
<keyword evidence="2" id="KW-0175">Coiled coil</keyword>
<name>A0ABP0H9Y6_9DINO</name>
<comment type="caution">
    <text evidence="5">The sequence shown here is derived from an EMBL/GenBank/DDBJ whole genome shotgun (WGS) entry which is preliminary data.</text>
</comment>
<feature type="domain" description="HMG box" evidence="4">
    <location>
        <begin position="720"/>
        <end position="787"/>
    </location>
</feature>
<feature type="region of interest" description="Disordered" evidence="3">
    <location>
        <begin position="1219"/>
        <end position="1259"/>
    </location>
</feature>
<dbReference type="Pfam" id="PF09011">
    <property type="entry name" value="HMG_box_2"/>
    <property type="match status" value="1"/>
</dbReference>
<dbReference type="CDD" id="cd00084">
    <property type="entry name" value="HMG-box_SF"/>
    <property type="match status" value="1"/>
</dbReference>
<reference evidence="5 6" key="1">
    <citation type="submission" date="2024-02" db="EMBL/GenBank/DDBJ databases">
        <authorList>
            <person name="Chen Y."/>
            <person name="Shah S."/>
            <person name="Dougan E. K."/>
            <person name="Thang M."/>
            <person name="Chan C."/>
        </authorList>
    </citation>
    <scope>NUCLEOTIDE SEQUENCE [LARGE SCALE GENOMIC DNA]</scope>
</reference>